<feature type="non-terminal residue" evidence="4">
    <location>
        <position position="1"/>
    </location>
</feature>
<dbReference type="SUPFAM" id="SSF51278">
    <property type="entry name" value="Urease, beta-subunit"/>
    <property type="match status" value="1"/>
</dbReference>
<organism evidence="4 5">
    <name type="scientific">Streptacidiphilus cavernicola</name>
    <dbReference type="NCBI Taxonomy" id="3342716"/>
    <lineage>
        <taxon>Bacteria</taxon>
        <taxon>Bacillati</taxon>
        <taxon>Actinomycetota</taxon>
        <taxon>Actinomycetes</taxon>
        <taxon>Kitasatosporales</taxon>
        <taxon>Streptomycetaceae</taxon>
        <taxon>Streptacidiphilus</taxon>
    </lineage>
</organism>
<dbReference type="GO" id="GO:0009039">
    <property type="term" value="F:urease activity"/>
    <property type="evidence" value="ECO:0007669"/>
    <property type="project" value="UniProtKB-EC"/>
</dbReference>
<dbReference type="EMBL" id="JBHFAB010000049">
    <property type="protein sequence ID" value="MFC1421559.1"/>
    <property type="molecule type" value="Genomic_DNA"/>
</dbReference>
<dbReference type="Gene3D" id="2.10.150.10">
    <property type="entry name" value="Urease, beta subunit"/>
    <property type="match status" value="1"/>
</dbReference>
<evidence type="ECO:0000256" key="2">
    <source>
        <dbReference type="ARBA" id="ARBA00047778"/>
    </source>
</evidence>
<reference evidence="4 5" key="1">
    <citation type="submission" date="2024-09" db="EMBL/GenBank/DDBJ databases">
        <authorList>
            <person name="Lee S.D."/>
        </authorList>
    </citation>
    <scope>NUCLEOTIDE SEQUENCE [LARGE SCALE GENOMIC DNA]</scope>
    <source>
        <strain evidence="4 5">N8-3</strain>
    </source>
</reference>
<comment type="caution">
    <text evidence="4">The sequence shown here is derived from an EMBL/GenBank/DDBJ whole genome shotgun (WGS) entry which is preliminary data.</text>
</comment>
<dbReference type="EC" id="3.5.1.5" evidence="4"/>
<evidence type="ECO:0000256" key="3">
    <source>
        <dbReference type="SAM" id="MobiDB-lite"/>
    </source>
</evidence>
<dbReference type="InterPro" id="IPR050069">
    <property type="entry name" value="Urease_subunit"/>
</dbReference>
<comment type="catalytic activity">
    <reaction evidence="2">
        <text>urea + 2 H2O + H(+) = hydrogencarbonate + 2 NH4(+)</text>
        <dbReference type="Rhea" id="RHEA:20557"/>
        <dbReference type="ChEBI" id="CHEBI:15377"/>
        <dbReference type="ChEBI" id="CHEBI:15378"/>
        <dbReference type="ChEBI" id="CHEBI:16199"/>
        <dbReference type="ChEBI" id="CHEBI:17544"/>
        <dbReference type="ChEBI" id="CHEBI:28938"/>
        <dbReference type="EC" id="3.5.1.5"/>
    </reaction>
</comment>
<accession>A0ABV6W6B8</accession>
<evidence type="ECO:0000313" key="5">
    <source>
        <dbReference type="Proteomes" id="UP001592531"/>
    </source>
</evidence>
<dbReference type="InterPro" id="IPR002019">
    <property type="entry name" value="Urease_beta-like"/>
</dbReference>
<sequence length="104" mass="10856">ANPRLAFDRAAAYGTRLAIPAGSTIRFAPHTTHHVPLQPIAGARIAIGFAGLVDGPLDAEGAKHTALAKARATGYLTTYTQQPPQAEQEQGQEQGRDGQEGGGR</sequence>
<feature type="compositionally biased region" description="Low complexity" evidence="3">
    <location>
        <begin position="81"/>
        <end position="93"/>
    </location>
</feature>
<dbReference type="PANTHER" id="PTHR33569">
    <property type="entry name" value="UREASE"/>
    <property type="match status" value="1"/>
</dbReference>
<feature type="compositionally biased region" description="Basic and acidic residues" evidence="3">
    <location>
        <begin position="94"/>
        <end position="104"/>
    </location>
</feature>
<dbReference type="PANTHER" id="PTHR33569:SF1">
    <property type="entry name" value="UREASE"/>
    <property type="match status" value="1"/>
</dbReference>
<evidence type="ECO:0000256" key="1">
    <source>
        <dbReference type="ARBA" id="ARBA00022801"/>
    </source>
</evidence>
<keyword evidence="5" id="KW-1185">Reference proteome</keyword>
<dbReference type="InterPro" id="IPR036461">
    <property type="entry name" value="Urease_betasu_sf"/>
</dbReference>
<dbReference type="RefSeq" id="WP_380545010.1">
    <property type="nucleotide sequence ID" value="NZ_JBHFAB010000049.1"/>
</dbReference>
<feature type="region of interest" description="Disordered" evidence="3">
    <location>
        <begin position="76"/>
        <end position="104"/>
    </location>
</feature>
<gene>
    <name evidence="4" type="ORF">ACEZDE_33685</name>
</gene>
<proteinExistence type="predicted"/>
<evidence type="ECO:0000313" key="4">
    <source>
        <dbReference type="EMBL" id="MFC1421559.1"/>
    </source>
</evidence>
<dbReference type="Pfam" id="PF00699">
    <property type="entry name" value="Urease_beta"/>
    <property type="match status" value="1"/>
</dbReference>
<name>A0ABV6W6B8_9ACTN</name>
<dbReference type="Proteomes" id="UP001592531">
    <property type="component" value="Unassembled WGS sequence"/>
</dbReference>
<protein>
    <submittedName>
        <fullName evidence="4">Urease subunit beta</fullName>
        <ecNumber evidence="4">3.5.1.5</ecNumber>
    </submittedName>
</protein>
<keyword evidence="1 4" id="KW-0378">Hydrolase</keyword>